<dbReference type="Proteomes" id="UP000295106">
    <property type="component" value="Unassembled WGS sequence"/>
</dbReference>
<dbReference type="InterPro" id="IPR005618">
    <property type="entry name" value="OMPW"/>
</dbReference>
<dbReference type="RefSeq" id="WP_132644527.1">
    <property type="nucleotide sequence ID" value="NZ_CP181386.1"/>
</dbReference>
<evidence type="ECO:0000256" key="2">
    <source>
        <dbReference type="SAM" id="SignalP"/>
    </source>
</evidence>
<organism evidence="3 4">
    <name type="scientific">Rubrivivax gelatinosus</name>
    <name type="common">Rhodocyclus gelatinosus</name>
    <name type="synonym">Rhodopseudomonas gelatinosa</name>
    <dbReference type="NCBI Taxonomy" id="28068"/>
    <lineage>
        <taxon>Bacteria</taxon>
        <taxon>Pseudomonadati</taxon>
        <taxon>Pseudomonadota</taxon>
        <taxon>Betaproteobacteria</taxon>
        <taxon>Burkholderiales</taxon>
        <taxon>Sphaerotilaceae</taxon>
        <taxon>Rubrivivax</taxon>
    </lineage>
</organism>
<dbReference type="EMBL" id="SLXD01000001">
    <property type="protein sequence ID" value="TCP05532.1"/>
    <property type="molecule type" value="Genomic_DNA"/>
</dbReference>
<protein>
    <submittedName>
        <fullName evidence="3">Outer membrane protein</fullName>
    </submittedName>
</protein>
<accession>A0A4R2MF82</accession>
<comment type="caution">
    <text evidence="3">The sequence shown here is derived from an EMBL/GenBank/DDBJ whole genome shotgun (WGS) entry which is preliminary data.</text>
</comment>
<evidence type="ECO:0000313" key="3">
    <source>
        <dbReference type="EMBL" id="TCP05532.1"/>
    </source>
</evidence>
<evidence type="ECO:0000256" key="1">
    <source>
        <dbReference type="ARBA" id="ARBA00004442"/>
    </source>
</evidence>
<dbReference type="InterPro" id="IPR011250">
    <property type="entry name" value="OMP/PagP_B-barrel"/>
</dbReference>
<feature type="signal peptide" evidence="2">
    <location>
        <begin position="1"/>
        <end position="23"/>
    </location>
</feature>
<dbReference type="SUPFAM" id="SSF56925">
    <property type="entry name" value="OMPA-like"/>
    <property type="match status" value="1"/>
</dbReference>
<reference evidence="3 4" key="1">
    <citation type="submission" date="2019-03" db="EMBL/GenBank/DDBJ databases">
        <title>Genomic Encyclopedia of Type Strains, Phase IV (KMG-IV): sequencing the most valuable type-strain genomes for metagenomic binning, comparative biology and taxonomic classification.</title>
        <authorList>
            <person name="Goeker M."/>
        </authorList>
    </citation>
    <scope>NUCLEOTIDE SEQUENCE [LARGE SCALE GENOMIC DNA]</scope>
    <source>
        <strain evidence="3 4">DSM 1709</strain>
    </source>
</reference>
<comment type="subcellular location">
    <subcellularLocation>
        <location evidence="1">Cell outer membrane</location>
    </subcellularLocation>
</comment>
<dbReference type="AlphaFoldDB" id="A0A4R2MF82"/>
<dbReference type="Pfam" id="PF03922">
    <property type="entry name" value="OmpW"/>
    <property type="match status" value="1"/>
</dbReference>
<evidence type="ECO:0000313" key="4">
    <source>
        <dbReference type="Proteomes" id="UP000295106"/>
    </source>
</evidence>
<sequence length="200" mass="21812">MFKRTALALVALTAGLAAPMAQAQSEDSGSWIVRARALYLDSANKDSTGLDLSVNNKTFPEVDITYFWTPNLATELILTYPQKHDLKAGGNKIGTLKHLPPTLTLQYHFTNVPGFRPYVGAGVNYTRFMSLDLPDGVDVDRNSFGGALNVGFDVPMGGGWLFNVDVKKTYIRTDVSVGGDKIGTFKVDPMLYSIGIGKRF</sequence>
<proteinExistence type="predicted"/>
<dbReference type="GO" id="GO:0055085">
    <property type="term" value="P:transmembrane transport"/>
    <property type="evidence" value="ECO:0007669"/>
    <property type="project" value="TreeGrafter"/>
</dbReference>
<keyword evidence="2" id="KW-0732">Signal</keyword>
<name>A0A4R2MF82_RUBGE</name>
<dbReference type="PANTHER" id="PTHR36920:SF1">
    <property type="entry name" value="OUTER MEMBRANE PROTEIN W"/>
    <property type="match status" value="1"/>
</dbReference>
<dbReference type="PANTHER" id="PTHR36920">
    <property type="match status" value="1"/>
</dbReference>
<feature type="chain" id="PRO_5020934740" evidence="2">
    <location>
        <begin position="24"/>
        <end position="200"/>
    </location>
</feature>
<dbReference type="GO" id="GO:0009279">
    <property type="term" value="C:cell outer membrane"/>
    <property type="evidence" value="ECO:0007669"/>
    <property type="project" value="UniProtKB-SubCell"/>
</dbReference>
<gene>
    <name evidence="3" type="ORF">EV684_101404</name>
</gene>
<dbReference type="GeneID" id="99687131"/>
<dbReference type="OrthoDB" id="9807574at2"/>
<dbReference type="Gene3D" id="2.40.160.20">
    <property type="match status" value="1"/>
</dbReference>